<dbReference type="PANTHER" id="PTHR30520:SF6">
    <property type="entry name" value="FORMATE_NITRATE FAMILY TRANSPORTER (EUROFUNG)"/>
    <property type="match status" value="1"/>
</dbReference>
<dbReference type="AlphaFoldDB" id="A0A7S1XTP2"/>
<evidence type="ECO:0000256" key="4">
    <source>
        <dbReference type="ARBA" id="ARBA00022989"/>
    </source>
</evidence>
<evidence type="ECO:0000256" key="1">
    <source>
        <dbReference type="ARBA" id="ARBA00004651"/>
    </source>
</evidence>
<evidence type="ECO:0000256" key="7">
    <source>
        <dbReference type="ARBA" id="ARBA00047693"/>
    </source>
</evidence>
<dbReference type="InterPro" id="IPR023271">
    <property type="entry name" value="Aquaporin-like"/>
</dbReference>
<comment type="similarity">
    <text evidence="10">Belongs to the FNT transporter (TC 1.A.16) family.</text>
</comment>
<feature type="region of interest" description="Disordered" evidence="11">
    <location>
        <begin position="1"/>
        <end position="21"/>
    </location>
</feature>
<proteinExistence type="inferred from homology"/>
<feature type="transmembrane region" description="Helical" evidence="12">
    <location>
        <begin position="167"/>
        <end position="186"/>
    </location>
</feature>
<name>A0A7S1XTP2_9STRA</name>
<dbReference type="InterPro" id="IPR000292">
    <property type="entry name" value="For/NO2_transpt"/>
</dbReference>
<evidence type="ECO:0000256" key="10">
    <source>
        <dbReference type="ARBA" id="ARBA00049660"/>
    </source>
</evidence>
<dbReference type="PANTHER" id="PTHR30520">
    <property type="entry name" value="FORMATE TRANSPORTER-RELATED"/>
    <property type="match status" value="1"/>
</dbReference>
<dbReference type="EMBL" id="HBGJ01025843">
    <property type="protein sequence ID" value="CAD9258112.1"/>
    <property type="molecule type" value="Transcribed_RNA"/>
</dbReference>
<evidence type="ECO:0000256" key="9">
    <source>
        <dbReference type="ARBA" id="ARBA00049088"/>
    </source>
</evidence>
<evidence type="ECO:0000256" key="5">
    <source>
        <dbReference type="ARBA" id="ARBA00023136"/>
    </source>
</evidence>
<organism evidence="13">
    <name type="scientific">Phaeomonas parva</name>
    <dbReference type="NCBI Taxonomy" id="124430"/>
    <lineage>
        <taxon>Eukaryota</taxon>
        <taxon>Sar</taxon>
        <taxon>Stramenopiles</taxon>
        <taxon>Ochrophyta</taxon>
        <taxon>Pinguiophyceae</taxon>
        <taxon>Pinguiochrysidales</taxon>
        <taxon>Pinguiochrysidaceae</taxon>
        <taxon>Phaeomonas</taxon>
    </lineage>
</organism>
<gene>
    <name evidence="13" type="ORF">PPAR1163_LOCUS16484</name>
</gene>
<keyword evidence="3 12" id="KW-0812">Transmembrane</keyword>
<feature type="transmembrane region" description="Helical" evidence="12">
    <location>
        <begin position="297"/>
        <end position="321"/>
    </location>
</feature>
<evidence type="ECO:0000256" key="6">
    <source>
        <dbReference type="ARBA" id="ARBA00034245"/>
    </source>
</evidence>
<reference evidence="13" key="1">
    <citation type="submission" date="2021-01" db="EMBL/GenBank/DDBJ databases">
        <authorList>
            <person name="Corre E."/>
            <person name="Pelletier E."/>
            <person name="Niang G."/>
            <person name="Scheremetjew M."/>
            <person name="Finn R."/>
            <person name="Kale V."/>
            <person name="Holt S."/>
            <person name="Cochrane G."/>
            <person name="Meng A."/>
            <person name="Brown T."/>
            <person name="Cohen L."/>
        </authorList>
    </citation>
    <scope>NUCLEOTIDE SEQUENCE</scope>
    <source>
        <strain evidence="13">CCMP2877</strain>
    </source>
</reference>
<feature type="transmembrane region" description="Helical" evidence="12">
    <location>
        <begin position="218"/>
        <end position="240"/>
    </location>
</feature>
<comment type="catalytic activity">
    <reaction evidence="7">
        <text>pyruvate(out) + H(+)(out) = pyruvate(in) + H(+)(in)</text>
        <dbReference type="Rhea" id="RHEA:64720"/>
        <dbReference type="ChEBI" id="CHEBI:15361"/>
        <dbReference type="ChEBI" id="CHEBI:15378"/>
    </reaction>
</comment>
<feature type="transmembrane region" description="Helical" evidence="12">
    <location>
        <begin position="114"/>
        <end position="141"/>
    </location>
</feature>
<feature type="compositionally biased region" description="Basic and acidic residues" evidence="11">
    <location>
        <begin position="9"/>
        <end position="19"/>
    </location>
</feature>
<dbReference type="Gene3D" id="1.20.1080.10">
    <property type="entry name" value="Glycerol uptake facilitator protein"/>
    <property type="match status" value="1"/>
</dbReference>
<comment type="catalytic activity">
    <reaction evidence="9">
        <text>acetate(out) + H(+)(out) = acetate(in) + H(+)(in)</text>
        <dbReference type="Rhea" id="RHEA:71803"/>
        <dbReference type="ChEBI" id="CHEBI:15378"/>
        <dbReference type="ChEBI" id="CHEBI:30089"/>
    </reaction>
</comment>
<comment type="subunit">
    <text evidence="2">Homopentamer.</text>
</comment>
<evidence type="ECO:0000256" key="8">
    <source>
        <dbReference type="ARBA" id="ARBA00049016"/>
    </source>
</evidence>
<evidence type="ECO:0008006" key="14">
    <source>
        <dbReference type="Google" id="ProtNLM"/>
    </source>
</evidence>
<evidence type="ECO:0000313" key="13">
    <source>
        <dbReference type="EMBL" id="CAD9258112.1"/>
    </source>
</evidence>
<comment type="subcellular location">
    <subcellularLocation>
        <location evidence="1">Cell membrane</location>
        <topology evidence="1">Multi-pass membrane protein</topology>
    </subcellularLocation>
</comment>
<evidence type="ECO:0000256" key="2">
    <source>
        <dbReference type="ARBA" id="ARBA00011255"/>
    </source>
</evidence>
<evidence type="ECO:0000256" key="3">
    <source>
        <dbReference type="ARBA" id="ARBA00022692"/>
    </source>
</evidence>
<feature type="region of interest" description="Disordered" evidence="11">
    <location>
        <begin position="340"/>
        <end position="379"/>
    </location>
</feature>
<evidence type="ECO:0000256" key="12">
    <source>
        <dbReference type="SAM" id="Phobius"/>
    </source>
</evidence>
<dbReference type="GO" id="GO:0005886">
    <property type="term" value="C:plasma membrane"/>
    <property type="evidence" value="ECO:0007669"/>
    <property type="project" value="UniProtKB-SubCell"/>
</dbReference>
<dbReference type="GO" id="GO:0015707">
    <property type="term" value="P:nitrite transport"/>
    <property type="evidence" value="ECO:0007669"/>
    <property type="project" value="TreeGrafter"/>
</dbReference>
<evidence type="ECO:0000256" key="11">
    <source>
        <dbReference type="SAM" id="MobiDB-lite"/>
    </source>
</evidence>
<sequence>MELTQRNLKSKEDKVDKVHKPSHKYKKKWGLASHDGFAAAEYDKPDIRRTPVEILVRMCHHAREMLRKRWSVQFVLAVLAGSFICFGAALSIFLSKGIETDGPKNFMLSVGFSFGFFIVVSSGAALFTEVNVAVPVSMYFFRLSHKKRISGHEKDVLFKHCLRCMRFWLTVWIGNITGAILVATFFKAGMVFSDQGYVDHLEDVLIGKMDKFIEKGALGWWSAFASAIAGNWLVGMAAFLSSSARSLLGKYIGVLPPVTLFVSLGLQHSPANMGYFMIALINDETKYTWGEVFGWNLIPASLGNIIGGSMMVGCSFFYAFAAQEERLWQFIGDELVTGSDGSDFGRDDDASTDDLMGEDSKQDSEASGNEIVPAGESHV</sequence>
<dbReference type="GO" id="GO:0015513">
    <property type="term" value="F:high-affinity secondary active nitrite transmembrane transporter activity"/>
    <property type="evidence" value="ECO:0007669"/>
    <property type="project" value="TreeGrafter"/>
</dbReference>
<keyword evidence="5 12" id="KW-0472">Membrane</keyword>
<dbReference type="Pfam" id="PF01226">
    <property type="entry name" value="Form_Nir_trans"/>
    <property type="match status" value="1"/>
</dbReference>
<feature type="transmembrane region" description="Helical" evidence="12">
    <location>
        <begin position="74"/>
        <end position="94"/>
    </location>
</feature>
<accession>A0A7S1XTP2</accession>
<comment type="catalytic activity">
    <reaction evidence="6">
        <text>(S)-lactate(in) + H(+)(in) = (S)-lactate(out) + H(+)(out)</text>
        <dbReference type="Rhea" id="RHEA:29415"/>
        <dbReference type="ChEBI" id="CHEBI:15378"/>
        <dbReference type="ChEBI" id="CHEBI:16651"/>
    </reaction>
</comment>
<keyword evidence="4 12" id="KW-1133">Transmembrane helix</keyword>
<feature type="transmembrane region" description="Helical" evidence="12">
    <location>
        <begin position="247"/>
        <end position="266"/>
    </location>
</feature>
<comment type="catalytic activity">
    <reaction evidence="8">
        <text>formate(in) + H(+)(in) = formate(out) + H(+)(out)</text>
        <dbReference type="Rhea" id="RHEA:80887"/>
        <dbReference type="ChEBI" id="CHEBI:15378"/>
        <dbReference type="ChEBI" id="CHEBI:15740"/>
    </reaction>
</comment>
<protein>
    <recommendedName>
        <fullName evidence="14">Formate/nitrite transporter</fullName>
    </recommendedName>
</protein>